<sequence length="121" mass="14191">MVNAKPIDKKKIVKTFLVQLKTEVRAGNFRVIKRKSESRDYLREFGWTPSNFFDFLCENLTYEDWLNGPVNDLNGTPGNIWEFGKHINGIEFYIKIKEYSGVKCLSFHEARKPCVYHLKGK</sequence>
<protein>
    <recommendedName>
        <fullName evidence="3">Type II toxin-antitoxin system MqsR family toxin</fullName>
    </recommendedName>
</protein>
<accession>A0A437UN42</accession>
<dbReference type="RefSeq" id="WP_127978908.1">
    <property type="nucleotide sequence ID" value="NZ_RYZS01000001.1"/>
</dbReference>
<evidence type="ECO:0000313" key="1">
    <source>
        <dbReference type="EMBL" id="RVU95033.1"/>
    </source>
</evidence>
<comment type="caution">
    <text evidence="1">The sequence shown here is derived from an EMBL/GenBank/DDBJ whole genome shotgun (WGS) entry which is preliminary data.</text>
</comment>
<evidence type="ECO:0000313" key="2">
    <source>
        <dbReference type="Proteomes" id="UP000288388"/>
    </source>
</evidence>
<reference evidence="1 2" key="1">
    <citation type="submission" date="2018-12" db="EMBL/GenBank/DDBJ databases">
        <title>A novel vanA-carrying plasmid in a clinical isolate of Enterococcus avium.</title>
        <authorList>
            <person name="Bernasconi O.J."/>
            <person name="Luzzaro F."/>
            <person name="Endimiani A."/>
        </authorList>
    </citation>
    <scope>NUCLEOTIDE SEQUENCE [LARGE SCALE GENOMIC DNA]</scope>
    <source>
        <strain evidence="1 2">LC0559/18</strain>
    </source>
</reference>
<dbReference type="AlphaFoldDB" id="A0A437UN42"/>
<gene>
    <name evidence="1" type="ORF">EK398_09270</name>
</gene>
<dbReference type="EMBL" id="RYZS01000001">
    <property type="protein sequence ID" value="RVU95033.1"/>
    <property type="molecule type" value="Genomic_DNA"/>
</dbReference>
<proteinExistence type="predicted"/>
<organism evidence="1 2">
    <name type="scientific">Enterococcus avium</name>
    <name type="common">Streptococcus avium</name>
    <dbReference type="NCBI Taxonomy" id="33945"/>
    <lineage>
        <taxon>Bacteria</taxon>
        <taxon>Bacillati</taxon>
        <taxon>Bacillota</taxon>
        <taxon>Bacilli</taxon>
        <taxon>Lactobacillales</taxon>
        <taxon>Enterococcaceae</taxon>
        <taxon>Enterococcus</taxon>
    </lineage>
</organism>
<dbReference type="Proteomes" id="UP000288388">
    <property type="component" value="Unassembled WGS sequence"/>
</dbReference>
<name>A0A437UN42_ENTAV</name>
<evidence type="ECO:0008006" key="3">
    <source>
        <dbReference type="Google" id="ProtNLM"/>
    </source>
</evidence>